<proteinExistence type="predicted"/>
<dbReference type="STRING" id="1629334.Cva_00104"/>
<dbReference type="Proteomes" id="UP000036771">
    <property type="component" value="Unassembled WGS sequence"/>
</dbReference>
<name>A0A0K8MAL6_9PROT</name>
<organism evidence="1 2">
    <name type="scientific">Caedimonas varicaedens</name>
    <dbReference type="NCBI Taxonomy" id="1629334"/>
    <lineage>
        <taxon>Bacteria</taxon>
        <taxon>Pseudomonadati</taxon>
        <taxon>Pseudomonadota</taxon>
        <taxon>Alphaproteobacteria</taxon>
        <taxon>Holosporales</taxon>
        <taxon>Caedimonadaceae</taxon>
        <taxon>Caedimonas</taxon>
    </lineage>
</organism>
<gene>
    <name evidence="1" type="ORF">Cva_00104</name>
</gene>
<dbReference type="InterPro" id="IPR010921">
    <property type="entry name" value="Trp_repressor/repl_initiator"/>
</dbReference>
<dbReference type="OrthoDB" id="2621539at2"/>
<dbReference type="GO" id="GO:0003700">
    <property type="term" value="F:DNA-binding transcription factor activity"/>
    <property type="evidence" value="ECO:0007669"/>
    <property type="project" value="InterPro"/>
</dbReference>
<protein>
    <submittedName>
        <fullName evidence="1">Trp operon repressor</fullName>
    </submittedName>
</protein>
<dbReference type="NCBIfam" id="TIGR02531">
    <property type="entry name" value="yecD_yerC"/>
    <property type="match status" value="1"/>
</dbReference>
<dbReference type="InterPro" id="IPR038116">
    <property type="entry name" value="TrpR-like_sf"/>
</dbReference>
<accession>A0A0K8MAL6</accession>
<dbReference type="Pfam" id="PF01371">
    <property type="entry name" value="Trp_repressor"/>
    <property type="match status" value="1"/>
</dbReference>
<dbReference type="AlphaFoldDB" id="A0A0K8MAL6"/>
<dbReference type="PANTHER" id="PTHR40080">
    <property type="entry name" value="LMO1763 PROTEIN"/>
    <property type="match status" value="1"/>
</dbReference>
<dbReference type="SUPFAM" id="SSF48295">
    <property type="entry name" value="TrpR-like"/>
    <property type="match status" value="1"/>
</dbReference>
<dbReference type="PANTHER" id="PTHR40080:SF1">
    <property type="entry name" value="TRPR-LIKE PROTEIN YERC_YECD"/>
    <property type="match status" value="1"/>
</dbReference>
<dbReference type="GO" id="GO:0043565">
    <property type="term" value="F:sequence-specific DNA binding"/>
    <property type="evidence" value="ECO:0007669"/>
    <property type="project" value="InterPro"/>
</dbReference>
<dbReference type="Gene3D" id="1.10.1270.10">
    <property type="entry name" value="TrpR-like"/>
    <property type="match status" value="1"/>
</dbReference>
<evidence type="ECO:0000313" key="1">
    <source>
        <dbReference type="EMBL" id="GAO97472.1"/>
    </source>
</evidence>
<sequence>MDEQSTVYEAFLMLETVDECKNFLADLCTPQENEALRERWKICQLLDEGKYSYREIHALTGASLTTISRVGRFLNMEAYQGYRSVLKKLKEKEK</sequence>
<dbReference type="EMBL" id="BBVC01000006">
    <property type="protein sequence ID" value="GAO97472.1"/>
    <property type="molecule type" value="Genomic_DNA"/>
</dbReference>
<dbReference type="PIRSF" id="PIRSF012508">
    <property type="entry name" value="YerC"/>
    <property type="match status" value="1"/>
</dbReference>
<keyword evidence="2" id="KW-1185">Reference proteome</keyword>
<reference evidence="1 2" key="1">
    <citation type="submission" date="2015-03" db="EMBL/GenBank/DDBJ databases">
        <title>Caedibacter varicaedens, whole genome shotgun sequence.</title>
        <authorList>
            <person name="Suzuki H."/>
            <person name="Dapper A.L."/>
            <person name="Gibson A.K."/>
            <person name="Jackson C."/>
            <person name="Lee H."/>
            <person name="Pejaver V.R."/>
            <person name="Doak T."/>
            <person name="Lynch M."/>
        </authorList>
    </citation>
    <scope>NUCLEOTIDE SEQUENCE [LARGE SCALE GENOMIC DNA]</scope>
</reference>
<dbReference type="InterPro" id="IPR013368">
    <property type="entry name" value="YecD_YerC"/>
</dbReference>
<comment type="caution">
    <text evidence="1">The sequence shown here is derived from an EMBL/GenBank/DDBJ whole genome shotgun (WGS) entry which is preliminary data.</text>
</comment>
<dbReference type="InterPro" id="IPR000831">
    <property type="entry name" value="Trp_repress"/>
</dbReference>
<evidence type="ECO:0000313" key="2">
    <source>
        <dbReference type="Proteomes" id="UP000036771"/>
    </source>
</evidence>